<evidence type="ECO:0000313" key="2">
    <source>
        <dbReference type="EMBL" id="SMG23519.1"/>
    </source>
</evidence>
<dbReference type="SUPFAM" id="SSF51430">
    <property type="entry name" value="NAD(P)-linked oxidoreductase"/>
    <property type="match status" value="1"/>
</dbReference>
<dbReference type="Pfam" id="PF00248">
    <property type="entry name" value="Aldo_ket_red"/>
    <property type="match status" value="1"/>
</dbReference>
<name>A0A1X7J7H2_9BACT</name>
<dbReference type="Proteomes" id="UP000193804">
    <property type="component" value="Unassembled WGS sequence"/>
</dbReference>
<sequence>MTEKKLILGTVQFGIPYGVNNLVGQPSKQEIFTILKKAYEHGIRTLDTAAAYGNSEKLIGDFLQSNPEMGFKIITKIKTDDSVDFEKSLTASLTNLKIDSVNTILFHSFTDFKKNINKHRNSINKHKGNLFEKIGVSIYDNNEIIELLDNDLIDVIQAPFNLLDNKTQRGHLFKELQSKGKIVHTRSSFLQGLFFMNKEVIPKGLSPLIPFLDEIKKLCNQYDISVQELSLNYVLNKKYIDGVLFGVDNVSQLNQNMANINPQLPEDLINAIDEINVIDNFLLNPSKWKI</sequence>
<reference evidence="3" key="1">
    <citation type="submission" date="2017-04" db="EMBL/GenBank/DDBJ databases">
        <authorList>
            <person name="Varghese N."/>
            <person name="Submissions S."/>
        </authorList>
    </citation>
    <scope>NUCLEOTIDE SEQUENCE [LARGE SCALE GENOMIC DNA]</scope>
    <source>
        <strain evidence="3">DSM 4125</strain>
    </source>
</reference>
<dbReference type="EMBL" id="FXAW01000002">
    <property type="protein sequence ID" value="SMG23519.1"/>
    <property type="molecule type" value="Genomic_DNA"/>
</dbReference>
<dbReference type="InterPro" id="IPR023210">
    <property type="entry name" value="NADP_OxRdtase_dom"/>
</dbReference>
<organism evidence="2 3">
    <name type="scientific">Marivirga sericea</name>
    <dbReference type="NCBI Taxonomy" id="1028"/>
    <lineage>
        <taxon>Bacteria</taxon>
        <taxon>Pseudomonadati</taxon>
        <taxon>Bacteroidota</taxon>
        <taxon>Cytophagia</taxon>
        <taxon>Cytophagales</taxon>
        <taxon>Marivirgaceae</taxon>
        <taxon>Marivirga</taxon>
    </lineage>
</organism>
<feature type="domain" description="NADP-dependent oxidoreductase" evidence="1">
    <location>
        <begin position="5"/>
        <end position="276"/>
    </location>
</feature>
<protein>
    <submittedName>
        <fullName evidence="2">Predicted oxidoreductase</fullName>
    </submittedName>
</protein>
<dbReference type="PANTHER" id="PTHR43312">
    <property type="entry name" value="D-THREO-ALDOSE 1-DEHYDROGENASE"/>
    <property type="match status" value="1"/>
</dbReference>
<dbReference type="InterPro" id="IPR053135">
    <property type="entry name" value="AKR2_Oxidoreductase"/>
</dbReference>
<dbReference type="InterPro" id="IPR036812">
    <property type="entry name" value="NAD(P)_OxRdtase_dom_sf"/>
</dbReference>
<accession>A0A1X7J7H2</accession>
<dbReference type="STRING" id="1028.SAMN05661096_01390"/>
<dbReference type="OrthoDB" id="9773828at2"/>
<keyword evidence="3" id="KW-1185">Reference proteome</keyword>
<dbReference type="Gene3D" id="3.20.20.100">
    <property type="entry name" value="NADP-dependent oxidoreductase domain"/>
    <property type="match status" value="1"/>
</dbReference>
<dbReference type="AlphaFoldDB" id="A0A1X7J7H2"/>
<evidence type="ECO:0000259" key="1">
    <source>
        <dbReference type="Pfam" id="PF00248"/>
    </source>
</evidence>
<dbReference type="PANTHER" id="PTHR43312:SF1">
    <property type="entry name" value="NADP-DEPENDENT OXIDOREDUCTASE DOMAIN-CONTAINING PROTEIN"/>
    <property type="match status" value="1"/>
</dbReference>
<proteinExistence type="predicted"/>
<dbReference type="RefSeq" id="WP_085516328.1">
    <property type="nucleotide sequence ID" value="NZ_FXAW01000002.1"/>
</dbReference>
<dbReference type="CDD" id="cd19097">
    <property type="entry name" value="AKR_unchar"/>
    <property type="match status" value="1"/>
</dbReference>
<evidence type="ECO:0000313" key="3">
    <source>
        <dbReference type="Proteomes" id="UP000193804"/>
    </source>
</evidence>
<gene>
    <name evidence="2" type="ORF">SAMN05661096_01390</name>
</gene>